<comment type="caution">
    <text evidence="2">The sequence shown here is derived from an EMBL/GenBank/DDBJ whole genome shotgun (WGS) entry which is preliminary data.</text>
</comment>
<organism evidence="2 3">
    <name type="scientific">Arcobacter arenosus</name>
    <dbReference type="NCBI Taxonomy" id="2576037"/>
    <lineage>
        <taxon>Bacteria</taxon>
        <taxon>Pseudomonadati</taxon>
        <taxon>Campylobacterota</taxon>
        <taxon>Epsilonproteobacteria</taxon>
        <taxon>Campylobacterales</taxon>
        <taxon>Arcobacteraceae</taxon>
        <taxon>Arcobacter</taxon>
    </lineage>
</organism>
<keyword evidence="1" id="KW-0472">Membrane</keyword>
<accession>A0A5R8Y2P7</accession>
<keyword evidence="3" id="KW-1185">Reference proteome</keyword>
<sequence>MLYFFYFIAFCLFFLLIFFILDIIIITKEKTPLLGAIGIIISAFIASFSVKASINNTNKIENINKERKIKSLRLQLALIVTKINDNENDVLSLNERNTNDSIQLTFYFYKKLTKYLSNIGELLLKNNYSEYIDDEENYLLLSDIIGIIHNLNYYYEILNDIESFGDNNLHTNITKKINELKLACEKLLKSYKK</sequence>
<feature type="transmembrane region" description="Helical" evidence="1">
    <location>
        <begin position="33"/>
        <end position="50"/>
    </location>
</feature>
<protein>
    <submittedName>
        <fullName evidence="2">Uncharacterized protein</fullName>
    </submittedName>
</protein>
<dbReference type="AlphaFoldDB" id="A0A5R8Y2P7"/>
<keyword evidence="1" id="KW-1133">Transmembrane helix</keyword>
<reference evidence="2 3" key="1">
    <citation type="submission" date="2019-05" db="EMBL/GenBank/DDBJ databases">
        <title>Arcobacter sp. nov., isolated from sea sediment.</title>
        <authorList>
            <person name="Kim W."/>
        </authorList>
    </citation>
    <scope>NUCLEOTIDE SEQUENCE [LARGE SCALE GENOMIC DNA]</scope>
    <source>
        <strain evidence="2 3">CAU 1517</strain>
    </source>
</reference>
<evidence type="ECO:0000313" key="3">
    <source>
        <dbReference type="Proteomes" id="UP000308901"/>
    </source>
</evidence>
<evidence type="ECO:0000256" key="1">
    <source>
        <dbReference type="SAM" id="Phobius"/>
    </source>
</evidence>
<dbReference type="RefSeq" id="WP_138151805.1">
    <property type="nucleotide sequence ID" value="NZ_VANU01000002.1"/>
</dbReference>
<dbReference type="EMBL" id="VANU01000002">
    <property type="protein sequence ID" value="TLP39221.1"/>
    <property type="molecule type" value="Genomic_DNA"/>
</dbReference>
<evidence type="ECO:0000313" key="2">
    <source>
        <dbReference type="EMBL" id="TLP39221.1"/>
    </source>
</evidence>
<dbReference type="Proteomes" id="UP000308901">
    <property type="component" value="Unassembled WGS sequence"/>
</dbReference>
<gene>
    <name evidence="2" type="ORF">FDK22_04945</name>
</gene>
<name>A0A5R8Y2P7_9BACT</name>
<keyword evidence="1" id="KW-0812">Transmembrane</keyword>
<proteinExistence type="predicted"/>
<feature type="transmembrane region" description="Helical" evidence="1">
    <location>
        <begin position="6"/>
        <end position="26"/>
    </location>
</feature>